<reference evidence="2" key="1">
    <citation type="submission" date="2021-02" db="EMBL/GenBank/DDBJ databases">
        <authorList>
            <person name="Nowell W R."/>
        </authorList>
    </citation>
    <scope>NUCLEOTIDE SEQUENCE</scope>
</reference>
<proteinExistence type="predicted"/>
<evidence type="ECO:0000313" key="3">
    <source>
        <dbReference type="Proteomes" id="UP000682733"/>
    </source>
</evidence>
<dbReference type="EMBL" id="CAJOBA010001357">
    <property type="protein sequence ID" value="CAF3591287.1"/>
    <property type="molecule type" value="Genomic_DNA"/>
</dbReference>
<dbReference type="Proteomes" id="UP000682733">
    <property type="component" value="Unassembled WGS sequence"/>
</dbReference>
<protein>
    <submittedName>
        <fullName evidence="2">Uncharacterized protein</fullName>
    </submittedName>
</protein>
<comment type="caution">
    <text evidence="2">The sequence shown here is derived from an EMBL/GenBank/DDBJ whole genome shotgun (WGS) entry which is preliminary data.</text>
</comment>
<name>A0A8S2H305_9BILA</name>
<sequence>MFTSIFHYIRHLFIYIHDAAVRNRSATEPSLLPQSIFHNSHHRRRAYTLPLNVHSYISDYPSDESLANYTLLEDWAFRRINRFPPRDISKALADLRMQKDISKYCRFNVHMVCANLYQVCGIIEKTQDELYQAKQLSLSYTSNNDRLIKHAQMKEVYMKTRFRIMYLAKYNNQLNEHEEEDFGKKKQTKKVNITIECQKISDAFGMRKLWRDVVLFIMDNLESASECSRFMFDHALIHPIGTLPHASSVYFGLNLAMFEENAIQELAHRVLGYNQYKNIWNCLEDIANFNQHTEVSKELSYIHRMAHIWGTAAAAYYLYSRYANPKDLYLLNCYKVCASITRVTIEYSGVQSGFEIVQILAQHRIPPFSRLLNADCGLQLFPTKVVNDENSVYIPECIDYFRKLLVKTVRDVNCDRSQSILFSLETVTKFVTELFNNDATA</sequence>
<gene>
    <name evidence="1" type="ORF">OVA965_LOCUS4979</name>
    <name evidence="2" type="ORF">TMI583_LOCUS4977</name>
</gene>
<organism evidence="2 3">
    <name type="scientific">Didymodactylos carnosus</name>
    <dbReference type="NCBI Taxonomy" id="1234261"/>
    <lineage>
        <taxon>Eukaryota</taxon>
        <taxon>Metazoa</taxon>
        <taxon>Spiralia</taxon>
        <taxon>Gnathifera</taxon>
        <taxon>Rotifera</taxon>
        <taxon>Eurotatoria</taxon>
        <taxon>Bdelloidea</taxon>
        <taxon>Philodinida</taxon>
        <taxon>Philodinidae</taxon>
        <taxon>Didymodactylos</taxon>
    </lineage>
</organism>
<dbReference type="EMBL" id="CAJNOK010001357">
    <property type="protein sequence ID" value="CAF0807583.1"/>
    <property type="molecule type" value="Genomic_DNA"/>
</dbReference>
<dbReference type="Proteomes" id="UP000677228">
    <property type="component" value="Unassembled WGS sequence"/>
</dbReference>
<dbReference type="AlphaFoldDB" id="A0A8S2H305"/>
<evidence type="ECO:0000313" key="2">
    <source>
        <dbReference type="EMBL" id="CAF3591287.1"/>
    </source>
</evidence>
<evidence type="ECO:0000313" key="1">
    <source>
        <dbReference type="EMBL" id="CAF0807583.1"/>
    </source>
</evidence>
<accession>A0A8S2H305</accession>